<evidence type="ECO:0008006" key="5">
    <source>
        <dbReference type="Google" id="ProtNLM"/>
    </source>
</evidence>
<dbReference type="Proteomes" id="UP001220610">
    <property type="component" value="Chromosome"/>
</dbReference>
<evidence type="ECO:0000256" key="1">
    <source>
        <dbReference type="SAM" id="MobiDB-lite"/>
    </source>
</evidence>
<protein>
    <recommendedName>
        <fullName evidence="5">Adhesin domain-containing protein</fullName>
    </recommendedName>
</protein>
<reference evidence="3" key="1">
    <citation type="submission" date="2023-03" db="EMBL/GenBank/DDBJ databases">
        <title>Andean soil-derived lignocellulolytic bacterial consortium as a source of novel taxa and putative plastic-active enzymes.</title>
        <authorList>
            <person name="Diaz-Garcia L."/>
            <person name="Chuvochina M."/>
            <person name="Feuerriegel G."/>
            <person name="Bunk B."/>
            <person name="Sproer C."/>
            <person name="Streit W.R."/>
            <person name="Rodriguez L.M."/>
            <person name="Overmann J."/>
            <person name="Jimenez D.J."/>
        </authorList>
    </citation>
    <scope>NUCLEOTIDE SEQUENCE</scope>
    <source>
        <strain evidence="3">MAG 7</strain>
    </source>
</reference>
<proteinExistence type="predicted"/>
<evidence type="ECO:0000313" key="3">
    <source>
        <dbReference type="EMBL" id="WEK35307.1"/>
    </source>
</evidence>
<feature type="signal peptide" evidence="2">
    <location>
        <begin position="1"/>
        <end position="22"/>
    </location>
</feature>
<dbReference type="EMBL" id="CP119311">
    <property type="protein sequence ID" value="WEK35307.1"/>
    <property type="molecule type" value="Genomic_DNA"/>
</dbReference>
<organism evidence="3 4">
    <name type="scientific">Candidatus Pseudobacter hemicellulosilyticus</name>
    <dbReference type="NCBI Taxonomy" id="3121375"/>
    <lineage>
        <taxon>Bacteria</taxon>
        <taxon>Pseudomonadati</taxon>
        <taxon>Bacteroidota</taxon>
        <taxon>Chitinophagia</taxon>
        <taxon>Chitinophagales</taxon>
        <taxon>Chitinophagaceae</taxon>
        <taxon>Pseudobacter</taxon>
    </lineage>
</organism>
<feature type="compositionally biased region" description="Basic and acidic residues" evidence="1">
    <location>
        <begin position="265"/>
        <end position="276"/>
    </location>
</feature>
<accession>A0AAJ5WRE1</accession>
<dbReference type="AlphaFoldDB" id="A0AAJ5WRE1"/>
<name>A0AAJ5WRE1_9BACT</name>
<feature type="region of interest" description="Disordered" evidence="1">
    <location>
        <begin position="265"/>
        <end position="286"/>
    </location>
</feature>
<feature type="chain" id="PRO_5042536548" description="Adhesin domain-containing protein" evidence="2">
    <location>
        <begin position="23"/>
        <end position="326"/>
    </location>
</feature>
<evidence type="ECO:0000256" key="2">
    <source>
        <dbReference type="SAM" id="SignalP"/>
    </source>
</evidence>
<evidence type="ECO:0000313" key="4">
    <source>
        <dbReference type="Proteomes" id="UP001220610"/>
    </source>
</evidence>
<keyword evidence="2" id="KW-0732">Signal</keyword>
<sequence>MTKLYKLFFVLLALCCSERLLAGDDDRVEKTKTYSKAYPVGDNERITLENKFGDLQIKHWNKNEVQVDVTITARASTDDRAAKILDNISIIDGKNSSGVFFRTKTGENQNQKWNKGEKQGFQIDYIVHLPAQNPLSATNEFGPLTIDNHSGEITLVSKFGSLSAGKLSQVKKIYVEFGKASITSVNNGNINIKFSPFQINYLDGSVEAHFEHCSSGKLGITNNVNELNINNSFTPLLLDVSQDLNASFDISTSFAEVKNKTSFPIKKEGEENKRGPQFDFRYSGKTGNGRTNMKIKTSFGEITLGHNLPFNVEEPAKKSKKTTRDI</sequence>
<gene>
    <name evidence="3" type="ORF">P0Y53_22680</name>
</gene>